<dbReference type="RefSeq" id="WP_378974869.1">
    <property type="nucleotide sequence ID" value="NZ_JBHSWN010000001.1"/>
</dbReference>
<accession>A0ABW2BQD6</accession>
<proteinExistence type="predicted"/>
<name>A0ABW2BQD6_9HYPH</name>
<dbReference type="InterPro" id="IPR054189">
    <property type="entry name" value="DUF6894"/>
</dbReference>
<dbReference type="EMBL" id="JBHSWN010000001">
    <property type="protein sequence ID" value="MFC6792693.1"/>
    <property type="molecule type" value="Genomic_DNA"/>
</dbReference>
<evidence type="ECO:0000313" key="3">
    <source>
        <dbReference type="Proteomes" id="UP001596292"/>
    </source>
</evidence>
<protein>
    <submittedName>
        <fullName evidence="2">DUF6894 family protein</fullName>
    </submittedName>
</protein>
<comment type="caution">
    <text evidence="2">The sequence shown here is derived from an EMBL/GenBank/DDBJ whole genome shotgun (WGS) entry which is preliminary data.</text>
</comment>
<evidence type="ECO:0000259" key="1">
    <source>
        <dbReference type="Pfam" id="PF21834"/>
    </source>
</evidence>
<dbReference type="Proteomes" id="UP001596292">
    <property type="component" value="Unassembled WGS sequence"/>
</dbReference>
<gene>
    <name evidence="2" type="ORF">ACFQE0_25935</name>
</gene>
<dbReference type="Pfam" id="PF21834">
    <property type="entry name" value="DUF6894"/>
    <property type="match status" value="1"/>
</dbReference>
<reference evidence="3" key="1">
    <citation type="journal article" date="2019" name="Int. J. Syst. Evol. Microbiol.">
        <title>The Global Catalogue of Microorganisms (GCM) 10K type strain sequencing project: providing services to taxonomists for standard genome sequencing and annotation.</title>
        <authorList>
            <consortium name="The Broad Institute Genomics Platform"/>
            <consortium name="The Broad Institute Genome Sequencing Center for Infectious Disease"/>
            <person name="Wu L."/>
            <person name="Ma J."/>
        </authorList>
    </citation>
    <scope>NUCLEOTIDE SEQUENCE [LARGE SCALE GENOMIC DNA]</scope>
    <source>
        <strain evidence="3">CCUG 48316</strain>
    </source>
</reference>
<sequence>MARYHFNVHDGLGILDVDGSEFPDWATARIVAIRLAGEILKDDPKSALSCDDWHLEVTDGTGLILLRVDFALTEVSAMPVAKVPCLSVAAHS</sequence>
<evidence type="ECO:0000313" key="2">
    <source>
        <dbReference type="EMBL" id="MFC6792693.1"/>
    </source>
</evidence>
<keyword evidence="3" id="KW-1185">Reference proteome</keyword>
<feature type="domain" description="DUF6894" evidence="1">
    <location>
        <begin position="3"/>
        <end position="71"/>
    </location>
</feature>
<organism evidence="2 3">
    <name type="scientific">Methylobacterium komagatae</name>
    <dbReference type="NCBI Taxonomy" id="374425"/>
    <lineage>
        <taxon>Bacteria</taxon>
        <taxon>Pseudomonadati</taxon>
        <taxon>Pseudomonadota</taxon>
        <taxon>Alphaproteobacteria</taxon>
        <taxon>Hyphomicrobiales</taxon>
        <taxon>Methylobacteriaceae</taxon>
        <taxon>Methylobacterium</taxon>
    </lineage>
</organism>